<feature type="compositionally biased region" description="Basic and acidic residues" evidence="1">
    <location>
        <begin position="64"/>
        <end position="88"/>
    </location>
</feature>
<evidence type="ECO:0000313" key="2">
    <source>
        <dbReference type="EMBL" id="OMJ77794.1"/>
    </source>
</evidence>
<comment type="caution">
    <text evidence="2">The sequence shown here is derived from an EMBL/GenBank/DDBJ whole genome shotgun (WGS) entry which is preliminary data.</text>
</comment>
<evidence type="ECO:0000256" key="1">
    <source>
        <dbReference type="SAM" id="MobiDB-lite"/>
    </source>
</evidence>
<organism evidence="2 3">
    <name type="scientific">Stentor coeruleus</name>
    <dbReference type="NCBI Taxonomy" id="5963"/>
    <lineage>
        <taxon>Eukaryota</taxon>
        <taxon>Sar</taxon>
        <taxon>Alveolata</taxon>
        <taxon>Ciliophora</taxon>
        <taxon>Postciliodesmatophora</taxon>
        <taxon>Heterotrichea</taxon>
        <taxon>Heterotrichida</taxon>
        <taxon>Stentoridae</taxon>
        <taxon>Stentor</taxon>
    </lineage>
</organism>
<dbReference type="AlphaFoldDB" id="A0A1R2BM38"/>
<keyword evidence="3" id="KW-1185">Reference proteome</keyword>
<dbReference type="Proteomes" id="UP000187209">
    <property type="component" value="Unassembled WGS sequence"/>
</dbReference>
<feature type="region of interest" description="Disordered" evidence="1">
    <location>
        <begin position="142"/>
        <end position="175"/>
    </location>
</feature>
<dbReference type="EMBL" id="MPUH01000556">
    <property type="protein sequence ID" value="OMJ77794.1"/>
    <property type="molecule type" value="Genomic_DNA"/>
</dbReference>
<reference evidence="2 3" key="1">
    <citation type="submission" date="2016-11" db="EMBL/GenBank/DDBJ databases">
        <title>The macronuclear genome of Stentor coeruleus: a giant cell with tiny introns.</title>
        <authorList>
            <person name="Slabodnick M."/>
            <person name="Ruby J.G."/>
            <person name="Reiff S.B."/>
            <person name="Swart E.C."/>
            <person name="Gosai S."/>
            <person name="Prabakaran S."/>
            <person name="Witkowska E."/>
            <person name="Larue G.E."/>
            <person name="Fisher S."/>
            <person name="Freeman R.M."/>
            <person name="Gunawardena J."/>
            <person name="Chu W."/>
            <person name="Stover N.A."/>
            <person name="Gregory B.D."/>
            <person name="Nowacki M."/>
            <person name="Derisi J."/>
            <person name="Roy S.W."/>
            <person name="Marshall W.F."/>
            <person name="Sood P."/>
        </authorList>
    </citation>
    <scope>NUCLEOTIDE SEQUENCE [LARGE SCALE GENOMIC DNA]</scope>
    <source>
        <strain evidence="2">WM001</strain>
    </source>
</reference>
<accession>A0A1R2BM38</accession>
<protein>
    <submittedName>
        <fullName evidence="2">Uncharacterized protein</fullName>
    </submittedName>
</protein>
<sequence>MQEIPKDIKQLQDLVDFLTYDREILINENKRLKEIVEKNPWEKKYYEVLEKLEALQKTQGNSKKPSEPSKKLSDTRKQPKISIEETKKTTRRIRVSLKSSTPSAVLSPVASTKTLNKANLEFTQSKLDVTINKAYKTLITEKNQRKSSANKNRVTSPNTSLNMSRFGTPGRRSKN</sequence>
<evidence type="ECO:0000313" key="3">
    <source>
        <dbReference type="Proteomes" id="UP000187209"/>
    </source>
</evidence>
<proteinExistence type="predicted"/>
<gene>
    <name evidence="2" type="ORF">SteCoe_22544</name>
</gene>
<name>A0A1R2BM38_9CILI</name>
<feature type="region of interest" description="Disordered" evidence="1">
    <location>
        <begin position="56"/>
        <end position="104"/>
    </location>
</feature>
<feature type="compositionally biased region" description="Polar residues" evidence="1">
    <location>
        <begin position="146"/>
        <end position="165"/>
    </location>
</feature>